<dbReference type="SUPFAM" id="SSF56801">
    <property type="entry name" value="Acetyl-CoA synthetase-like"/>
    <property type="match status" value="1"/>
</dbReference>
<dbReference type="GO" id="GO:0006633">
    <property type="term" value="P:fatty acid biosynthetic process"/>
    <property type="evidence" value="ECO:0007669"/>
    <property type="project" value="TreeGrafter"/>
</dbReference>
<dbReference type="Pfam" id="PF00501">
    <property type="entry name" value="AMP-binding"/>
    <property type="match status" value="1"/>
</dbReference>
<dbReference type="FunFam" id="3.30.300.30:FF:000005">
    <property type="entry name" value="Acyl-coenzyme A synthetase ACSM5, mitochondrial"/>
    <property type="match status" value="1"/>
</dbReference>
<evidence type="ECO:0000313" key="8">
    <source>
        <dbReference type="Proteomes" id="UP000626244"/>
    </source>
</evidence>
<feature type="domain" description="AMP-dependent synthetase/ligase" evidence="5">
    <location>
        <begin position="25"/>
        <end position="380"/>
    </location>
</feature>
<protein>
    <submittedName>
        <fullName evidence="7">Acyl--CoA ligase</fullName>
    </submittedName>
</protein>
<dbReference type="GO" id="GO:0015645">
    <property type="term" value="F:fatty acid ligase activity"/>
    <property type="evidence" value="ECO:0007669"/>
    <property type="project" value="TreeGrafter"/>
</dbReference>
<dbReference type="Proteomes" id="UP000626244">
    <property type="component" value="Unassembled WGS sequence"/>
</dbReference>
<dbReference type="GO" id="GO:0016405">
    <property type="term" value="F:CoA-ligase activity"/>
    <property type="evidence" value="ECO:0007669"/>
    <property type="project" value="UniProtKB-ARBA"/>
</dbReference>
<dbReference type="CDD" id="cd05972">
    <property type="entry name" value="MACS_like"/>
    <property type="match status" value="1"/>
</dbReference>
<evidence type="ECO:0000256" key="2">
    <source>
        <dbReference type="ARBA" id="ARBA00022598"/>
    </source>
</evidence>
<comment type="similarity">
    <text evidence="1">Belongs to the ATP-dependent AMP-binding enzyme family.</text>
</comment>
<comment type="caution">
    <text evidence="7">The sequence shown here is derived from an EMBL/GenBank/DDBJ whole genome shotgun (WGS) entry which is preliminary data.</text>
</comment>
<dbReference type="InterPro" id="IPR025110">
    <property type="entry name" value="AMP-bd_C"/>
</dbReference>
<reference evidence="8" key="1">
    <citation type="journal article" date="2019" name="Int. J. Syst. Evol. Microbiol.">
        <title>The Global Catalogue of Microorganisms (GCM) 10K type strain sequencing project: providing services to taxonomists for standard genome sequencing and annotation.</title>
        <authorList>
            <consortium name="The Broad Institute Genomics Platform"/>
            <consortium name="The Broad Institute Genome Sequencing Center for Infectious Disease"/>
            <person name="Wu L."/>
            <person name="Ma J."/>
        </authorList>
    </citation>
    <scope>NUCLEOTIDE SEQUENCE [LARGE SCALE GENOMIC DNA]</scope>
    <source>
        <strain evidence="8">CGMCC 1.14993</strain>
    </source>
</reference>
<dbReference type="PANTHER" id="PTHR43605">
    <property type="entry name" value="ACYL-COENZYME A SYNTHETASE"/>
    <property type="match status" value="1"/>
</dbReference>
<organism evidence="7 8">
    <name type="scientific">Gottfriedia solisilvae</name>
    <dbReference type="NCBI Taxonomy" id="1516104"/>
    <lineage>
        <taxon>Bacteria</taxon>
        <taxon>Bacillati</taxon>
        <taxon>Bacillota</taxon>
        <taxon>Bacilli</taxon>
        <taxon>Bacillales</taxon>
        <taxon>Bacillaceae</taxon>
        <taxon>Gottfriedia</taxon>
    </lineage>
</organism>
<dbReference type="InterPro" id="IPR020845">
    <property type="entry name" value="AMP-binding_CS"/>
</dbReference>
<dbReference type="AlphaFoldDB" id="A0A8J3ETQ1"/>
<keyword evidence="4" id="KW-0067">ATP-binding</keyword>
<dbReference type="InterPro" id="IPR045851">
    <property type="entry name" value="AMP-bd_C_sf"/>
</dbReference>
<evidence type="ECO:0000256" key="4">
    <source>
        <dbReference type="ARBA" id="ARBA00022840"/>
    </source>
</evidence>
<feature type="domain" description="AMP-binding enzyme C-terminal" evidence="6">
    <location>
        <begin position="430"/>
        <end position="508"/>
    </location>
</feature>
<dbReference type="InterPro" id="IPR042099">
    <property type="entry name" value="ANL_N_sf"/>
</dbReference>
<sequence length="524" mass="58664">MNGINLVAPKVYNLVWEIEKFATTSKVALKWVNSNGETHSITYKDLYNKVHQYAFSFKNNGIEKGDKLFVMMPRCVETYAVYLAILKIGCVIVPGSEMLTIKDIQYRIDHSDVKGIVAHNQYLDTFSSFAKSGNYKLFTINEQTGVWNSLNDQAIIGAHVLTVETKSDDLAFISYTSGTTGNPKGVVHTHSWGYAHIRTIASSWLDVTEDDVVWATAGPGWQKWIWSPFLATLGSGATGFFYEGKFDPETFLTLLNKHNITVFCSTPTEYRFMAKAENLDQFKLPSLRSAVSAGEPLNQEVIHTFKKYFQVDVRDGYGQTENTLLIGTLKDIKAKVGSMGVPTPGNLVEIVDDDGNLVGTNTVGNIAVHINSPALFKHYYNDASRTNAQIRGNYYITGDRAKKDEDGYYWFDGRSDDIIISAGYTIGPFEIEDALVQHKMVKECAVVASPDPLRGNVVKAFVVLTENSSNGDELIIELQEHVKKVTAPYKYPRKIEFVHELPKTTSGKIRRVELRAREQMPESK</sequence>
<evidence type="ECO:0000313" key="7">
    <source>
        <dbReference type="EMBL" id="GGI10169.1"/>
    </source>
</evidence>
<keyword evidence="2 7" id="KW-0436">Ligase</keyword>
<dbReference type="EMBL" id="BMHB01000001">
    <property type="protein sequence ID" value="GGI10169.1"/>
    <property type="molecule type" value="Genomic_DNA"/>
</dbReference>
<dbReference type="PROSITE" id="PS00455">
    <property type="entry name" value="AMP_BINDING"/>
    <property type="match status" value="1"/>
</dbReference>
<accession>A0A8J3ETQ1</accession>
<gene>
    <name evidence="7" type="primary">acsA</name>
    <name evidence="7" type="ORF">GCM10007380_01440</name>
</gene>
<dbReference type="GO" id="GO:0006637">
    <property type="term" value="P:acyl-CoA metabolic process"/>
    <property type="evidence" value="ECO:0007669"/>
    <property type="project" value="TreeGrafter"/>
</dbReference>
<proteinExistence type="inferred from homology"/>
<dbReference type="NCBIfam" id="NF047394">
    <property type="entry name" value="AcylCoAsynMbcS"/>
    <property type="match status" value="1"/>
</dbReference>
<evidence type="ECO:0000256" key="3">
    <source>
        <dbReference type="ARBA" id="ARBA00022741"/>
    </source>
</evidence>
<dbReference type="Pfam" id="PF13193">
    <property type="entry name" value="AMP-binding_C"/>
    <property type="match status" value="1"/>
</dbReference>
<dbReference type="InterPro" id="IPR051087">
    <property type="entry name" value="Mitochondrial_ACSM"/>
</dbReference>
<keyword evidence="3" id="KW-0547">Nucleotide-binding</keyword>
<dbReference type="GO" id="GO:0004321">
    <property type="term" value="F:fatty-acyl-CoA synthase activity"/>
    <property type="evidence" value="ECO:0007669"/>
    <property type="project" value="TreeGrafter"/>
</dbReference>
<evidence type="ECO:0000259" key="6">
    <source>
        <dbReference type="Pfam" id="PF13193"/>
    </source>
</evidence>
<dbReference type="GO" id="GO:0005524">
    <property type="term" value="F:ATP binding"/>
    <property type="evidence" value="ECO:0007669"/>
    <property type="project" value="UniProtKB-KW"/>
</dbReference>
<dbReference type="InterPro" id="IPR000873">
    <property type="entry name" value="AMP-dep_synth/lig_dom"/>
</dbReference>
<dbReference type="RefSeq" id="WP_174567302.1">
    <property type="nucleotide sequence ID" value="NZ_BMHB01000001.1"/>
</dbReference>
<dbReference type="Gene3D" id="3.30.300.30">
    <property type="match status" value="1"/>
</dbReference>
<name>A0A8J3ETQ1_9BACI</name>
<keyword evidence="8" id="KW-1185">Reference proteome</keyword>
<evidence type="ECO:0000256" key="1">
    <source>
        <dbReference type="ARBA" id="ARBA00006432"/>
    </source>
</evidence>
<dbReference type="PANTHER" id="PTHR43605:SF10">
    <property type="entry name" value="ACYL-COA SYNTHETASE MEDIUM CHAIN FAMILY MEMBER 3"/>
    <property type="match status" value="1"/>
</dbReference>
<dbReference type="Gene3D" id="3.40.50.12780">
    <property type="entry name" value="N-terminal domain of ligase-like"/>
    <property type="match status" value="1"/>
</dbReference>
<evidence type="ECO:0000259" key="5">
    <source>
        <dbReference type="Pfam" id="PF00501"/>
    </source>
</evidence>